<evidence type="ECO:0000313" key="4">
    <source>
        <dbReference type="EMBL" id="ORZ20515.1"/>
    </source>
</evidence>
<dbReference type="SUPFAM" id="SSF52833">
    <property type="entry name" value="Thioredoxin-like"/>
    <property type="match status" value="1"/>
</dbReference>
<dbReference type="InterPro" id="IPR036282">
    <property type="entry name" value="Glutathione-S-Trfase_C_sf"/>
</dbReference>
<comment type="caution">
    <text evidence="4">The sequence shown here is derived from an EMBL/GenBank/DDBJ whole genome shotgun (WGS) entry which is preliminary data.</text>
</comment>
<dbReference type="Pfam" id="PF02798">
    <property type="entry name" value="GST_N"/>
    <property type="match status" value="1"/>
</dbReference>
<dbReference type="InterPro" id="IPR034333">
    <property type="entry name" value="GST_Zeta_N"/>
</dbReference>
<dbReference type="GO" id="GO:0016034">
    <property type="term" value="F:maleylacetoacetate isomerase activity"/>
    <property type="evidence" value="ECO:0007669"/>
    <property type="project" value="TreeGrafter"/>
</dbReference>
<dbReference type="GO" id="GO:0005739">
    <property type="term" value="C:mitochondrion"/>
    <property type="evidence" value="ECO:0007669"/>
    <property type="project" value="TreeGrafter"/>
</dbReference>
<dbReference type="SFLD" id="SFLDS00019">
    <property type="entry name" value="Glutathione_Transferase_(cytos"/>
    <property type="match status" value="1"/>
</dbReference>
<keyword evidence="5" id="KW-1185">Reference proteome</keyword>
<dbReference type="CDD" id="cd03042">
    <property type="entry name" value="GST_N_Zeta"/>
    <property type="match status" value="1"/>
</dbReference>
<dbReference type="InterPro" id="IPR010987">
    <property type="entry name" value="Glutathione-S-Trfase_C-like"/>
</dbReference>
<dbReference type="InterPro" id="IPR034330">
    <property type="entry name" value="GST_Zeta_C"/>
</dbReference>
<dbReference type="PROSITE" id="PS50405">
    <property type="entry name" value="GST_CTER"/>
    <property type="match status" value="1"/>
</dbReference>
<dbReference type="STRING" id="90262.A0A1X2IQF7"/>
<dbReference type="AlphaFoldDB" id="A0A1X2IQF7"/>
<proteinExistence type="inferred from homology"/>
<dbReference type="Gene3D" id="1.20.1050.10">
    <property type="match status" value="1"/>
</dbReference>
<dbReference type="PANTHER" id="PTHR42673">
    <property type="entry name" value="MALEYLACETOACETATE ISOMERASE"/>
    <property type="match status" value="1"/>
</dbReference>
<accession>A0A1X2IQF7</accession>
<sequence>MTKETKPILYNFYRSSASYRVRIALAWKGIDYEYRAIDISTGMQKSEEYVKLNPSAKVPLFITKEGNILSQTVAILEYLDNVYPDRPMMPREAFTAAQVRSIVQVIACDIHPLQNTGVLEQKWGSDMEKKTECASYWIAKGFTGLEQMLAKTAGTYCVGDHITMADMFLAPMVTNAHRWKVDMKPFPIITRISDTLMTLPEFSQAHPTNQPDYPEELKTSA</sequence>
<gene>
    <name evidence="4" type="ORF">BCR42DRAFT_408933</name>
</gene>
<evidence type="ECO:0000313" key="5">
    <source>
        <dbReference type="Proteomes" id="UP000193560"/>
    </source>
</evidence>
<protein>
    <submittedName>
        <fullName evidence="4">Glutathione S-transferase</fullName>
    </submittedName>
</protein>
<dbReference type="FunFam" id="1.20.1050.10:FF:000010">
    <property type="entry name" value="Maleylacetoacetate isomerase isoform 1"/>
    <property type="match status" value="1"/>
</dbReference>
<name>A0A1X2IQF7_9FUNG</name>
<evidence type="ECO:0000256" key="1">
    <source>
        <dbReference type="ARBA" id="ARBA00010007"/>
    </source>
</evidence>
<keyword evidence="4" id="KW-0808">Transferase</keyword>
<dbReference type="PROSITE" id="PS50404">
    <property type="entry name" value="GST_NTER"/>
    <property type="match status" value="1"/>
</dbReference>
<dbReference type="CDD" id="cd03191">
    <property type="entry name" value="GST_C_Zeta"/>
    <property type="match status" value="1"/>
</dbReference>
<dbReference type="OrthoDB" id="202840at2759"/>
<organism evidence="4 5">
    <name type="scientific">Absidia repens</name>
    <dbReference type="NCBI Taxonomy" id="90262"/>
    <lineage>
        <taxon>Eukaryota</taxon>
        <taxon>Fungi</taxon>
        <taxon>Fungi incertae sedis</taxon>
        <taxon>Mucoromycota</taxon>
        <taxon>Mucoromycotina</taxon>
        <taxon>Mucoromycetes</taxon>
        <taxon>Mucorales</taxon>
        <taxon>Cunninghamellaceae</taxon>
        <taxon>Absidia</taxon>
    </lineage>
</organism>
<dbReference type="GO" id="GO:0006749">
    <property type="term" value="P:glutathione metabolic process"/>
    <property type="evidence" value="ECO:0007669"/>
    <property type="project" value="TreeGrafter"/>
</dbReference>
<feature type="domain" description="GST N-terminal" evidence="2">
    <location>
        <begin position="5"/>
        <end position="87"/>
    </location>
</feature>
<dbReference type="SFLD" id="SFLDG00358">
    <property type="entry name" value="Main_(cytGST)"/>
    <property type="match status" value="1"/>
</dbReference>
<dbReference type="InterPro" id="IPR040079">
    <property type="entry name" value="Glutathione_S-Trfase"/>
</dbReference>
<dbReference type="GO" id="GO:0006559">
    <property type="term" value="P:L-phenylalanine catabolic process"/>
    <property type="evidence" value="ECO:0007669"/>
    <property type="project" value="TreeGrafter"/>
</dbReference>
<dbReference type="Proteomes" id="UP000193560">
    <property type="component" value="Unassembled WGS sequence"/>
</dbReference>
<reference evidence="4 5" key="1">
    <citation type="submission" date="2016-07" db="EMBL/GenBank/DDBJ databases">
        <title>Pervasive Adenine N6-methylation of Active Genes in Fungi.</title>
        <authorList>
            <consortium name="DOE Joint Genome Institute"/>
            <person name="Mondo S.J."/>
            <person name="Dannebaum R.O."/>
            <person name="Kuo R.C."/>
            <person name="Labutti K."/>
            <person name="Haridas S."/>
            <person name="Kuo A."/>
            <person name="Salamov A."/>
            <person name="Ahrendt S.R."/>
            <person name="Lipzen A."/>
            <person name="Sullivan W."/>
            <person name="Andreopoulos W.B."/>
            <person name="Clum A."/>
            <person name="Lindquist E."/>
            <person name="Daum C."/>
            <person name="Ramamoorthy G.K."/>
            <person name="Gryganskyi A."/>
            <person name="Culley D."/>
            <person name="Magnuson J.K."/>
            <person name="James T.Y."/>
            <person name="O'Malley M.A."/>
            <person name="Stajich J.E."/>
            <person name="Spatafora J.W."/>
            <person name="Visel A."/>
            <person name="Grigoriev I.V."/>
        </authorList>
    </citation>
    <scope>NUCLEOTIDE SEQUENCE [LARGE SCALE GENOMIC DNA]</scope>
    <source>
        <strain evidence="4 5">NRRL 1336</strain>
    </source>
</reference>
<dbReference type="InterPro" id="IPR004045">
    <property type="entry name" value="Glutathione_S-Trfase_N"/>
</dbReference>
<dbReference type="PANTHER" id="PTHR42673:SF4">
    <property type="entry name" value="MALEYLACETOACETATE ISOMERASE"/>
    <property type="match status" value="1"/>
</dbReference>
<dbReference type="Pfam" id="PF13410">
    <property type="entry name" value="GST_C_2"/>
    <property type="match status" value="1"/>
</dbReference>
<dbReference type="SUPFAM" id="SSF47616">
    <property type="entry name" value="GST C-terminal domain-like"/>
    <property type="match status" value="1"/>
</dbReference>
<dbReference type="Gene3D" id="3.40.30.10">
    <property type="entry name" value="Glutaredoxin"/>
    <property type="match status" value="1"/>
</dbReference>
<feature type="domain" description="GST C-terminal" evidence="3">
    <location>
        <begin position="92"/>
        <end position="215"/>
    </location>
</feature>
<dbReference type="InterPro" id="IPR036249">
    <property type="entry name" value="Thioredoxin-like_sf"/>
</dbReference>
<dbReference type="InterPro" id="IPR005955">
    <property type="entry name" value="GST_Zeta"/>
</dbReference>
<dbReference type="GO" id="GO:0004364">
    <property type="term" value="F:glutathione transferase activity"/>
    <property type="evidence" value="ECO:0007669"/>
    <property type="project" value="TreeGrafter"/>
</dbReference>
<dbReference type="NCBIfam" id="TIGR01262">
    <property type="entry name" value="maiA"/>
    <property type="match status" value="1"/>
</dbReference>
<evidence type="ECO:0000259" key="3">
    <source>
        <dbReference type="PROSITE" id="PS50405"/>
    </source>
</evidence>
<evidence type="ECO:0000259" key="2">
    <source>
        <dbReference type="PROSITE" id="PS50404"/>
    </source>
</evidence>
<comment type="similarity">
    <text evidence="1">Belongs to the GST superfamily. Zeta family.</text>
</comment>
<dbReference type="EMBL" id="MCGE01000006">
    <property type="protein sequence ID" value="ORZ20515.1"/>
    <property type="molecule type" value="Genomic_DNA"/>
</dbReference>